<evidence type="ECO:0000259" key="6">
    <source>
        <dbReference type="SMART" id="SM00859"/>
    </source>
</evidence>
<evidence type="ECO:0000313" key="7">
    <source>
        <dbReference type="EMBL" id="MST95473.1"/>
    </source>
</evidence>
<reference evidence="7 8" key="1">
    <citation type="submission" date="2019-08" db="EMBL/GenBank/DDBJ databases">
        <title>In-depth cultivation of the pig gut microbiome towards novel bacterial diversity and tailored functional studies.</title>
        <authorList>
            <person name="Wylensek D."/>
            <person name="Hitch T.C.A."/>
            <person name="Clavel T."/>
        </authorList>
    </citation>
    <scope>NUCLEOTIDE SEQUENCE [LARGE SCALE GENOMIC DNA]</scope>
    <source>
        <strain evidence="7 8">BBE-744-WT-12</strain>
    </source>
</reference>
<dbReference type="InterPro" id="IPR058924">
    <property type="entry name" value="AGPR_dimerisation_dom"/>
</dbReference>
<comment type="subcellular location">
    <subcellularLocation>
        <location evidence="5">Cytoplasm</location>
    </subcellularLocation>
</comment>
<evidence type="ECO:0000313" key="8">
    <source>
        <dbReference type="Proteomes" id="UP000435649"/>
    </source>
</evidence>
<dbReference type="Gene3D" id="3.30.360.10">
    <property type="entry name" value="Dihydrodipicolinate Reductase, domain 2"/>
    <property type="match status" value="1"/>
</dbReference>
<comment type="pathway">
    <text evidence="5">Amino-acid biosynthesis; L-arginine biosynthesis; N(2)-acetyl-L-ornithine from L-glutamate: step 3/4.</text>
</comment>
<proteinExistence type="inferred from homology"/>
<dbReference type="InterPro" id="IPR000706">
    <property type="entry name" value="AGPR_type-1"/>
</dbReference>
<dbReference type="SMART" id="SM00859">
    <property type="entry name" value="Semialdhyde_dh"/>
    <property type="match status" value="1"/>
</dbReference>
<dbReference type="PANTHER" id="PTHR32338:SF10">
    <property type="entry name" value="N-ACETYL-GAMMA-GLUTAMYL-PHOSPHATE REDUCTASE, CHLOROPLASTIC-RELATED"/>
    <property type="match status" value="1"/>
</dbReference>
<dbReference type="GO" id="GO:0070401">
    <property type="term" value="F:NADP+ binding"/>
    <property type="evidence" value="ECO:0007669"/>
    <property type="project" value="InterPro"/>
</dbReference>
<evidence type="ECO:0000256" key="4">
    <source>
        <dbReference type="ARBA" id="ARBA00023002"/>
    </source>
</evidence>
<evidence type="ECO:0000256" key="1">
    <source>
        <dbReference type="ARBA" id="ARBA00022571"/>
    </source>
</evidence>
<dbReference type="RefSeq" id="WP_106053028.1">
    <property type="nucleotide sequence ID" value="NZ_CALXOB010000034.1"/>
</dbReference>
<name>A0A844FX76_9BACT</name>
<feature type="domain" description="Semialdehyde dehydrogenase NAD-binding" evidence="6">
    <location>
        <begin position="4"/>
        <end position="142"/>
    </location>
</feature>
<keyword evidence="2 5" id="KW-0028">Amino-acid biosynthesis</keyword>
<feature type="active site" evidence="5">
    <location>
        <position position="150"/>
    </location>
</feature>
<dbReference type="Pfam" id="PF22698">
    <property type="entry name" value="Semialdhyde_dhC_1"/>
    <property type="match status" value="1"/>
</dbReference>
<dbReference type="EMBL" id="VUNS01000001">
    <property type="protein sequence ID" value="MST95473.1"/>
    <property type="molecule type" value="Genomic_DNA"/>
</dbReference>
<dbReference type="PANTHER" id="PTHR32338">
    <property type="entry name" value="N-ACETYL-GAMMA-GLUTAMYL-PHOSPHATE REDUCTASE, CHLOROPLASTIC-RELATED-RELATED"/>
    <property type="match status" value="1"/>
</dbReference>
<keyword evidence="5" id="KW-0963">Cytoplasm</keyword>
<keyword evidence="3 5" id="KW-0521">NADP</keyword>
<dbReference type="Pfam" id="PF01118">
    <property type="entry name" value="Semialdhyde_dh"/>
    <property type="match status" value="1"/>
</dbReference>
<evidence type="ECO:0000256" key="5">
    <source>
        <dbReference type="HAMAP-Rule" id="MF_00150"/>
    </source>
</evidence>
<dbReference type="GO" id="GO:0005737">
    <property type="term" value="C:cytoplasm"/>
    <property type="evidence" value="ECO:0007669"/>
    <property type="project" value="UniProtKB-SubCell"/>
</dbReference>
<protein>
    <recommendedName>
        <fullName evidence="5">N-acetyl-gamma-glutamyl-phosphate reductase</fullName>
        <shortName evidence="5">AGPR</shortName>
        <ecNumber evidence="5">1.2.1.38</ecNumber>
    </recommendedName>
    <alternativeName>
        <fullName evidence="5">N-acetyl-glutamate semialdehyde dehydrogenase</fullName>
        <shortName evidence="5">NAGSA dehydrogenase</shortName>
    </alternativeName>
</protein>
<comment type="caution">
    <text evidence="7">The sequence shown here is derived from an EMBL/GenBank/DDBJ whole genome shotgun (WGS) entry which is preliminary data.</text>
</comment>
<dbReference type="Proteomes" id="UP000435649">
    <property type="component" value="Unassembled WGS sequence"/>
</dbReference>
<dbReference type="SUPFAM" id="SSF55347">
    <property type="entry name" value="Glyceraldehyde-3-phosphate dehydrogenase-like, C-terminal domain"/>
    <property type="match status" value="1"/>
</dbReference>
<dbReference type="InterPro" id="IPR036291">
    <property type="entry name" value="NAD(P)-bd_dom_sf"/>
</dbReference>
<organism evidence="7 8">
    <name type="scientific">Victivallis lenta</name>
    <dbReference type="NCBI Taxonomy" id="2606640"/>
    <lineage>
        <taxon>Bacteria</taxon>
        <taxon>Pseudomonadati</taxon>
        <taxon>Lentisphaerota</taxon>
        <taxon>Lentisphaeria</taxon>
        <taxon>Victivallales</taxon>
        <taxon>Victivallaceae</taxon>
        <taxon>Victivallis</taxon>
    </lineage>
</organism>
<sequence length="341" mass="36715">MKVRVAVFGASGYAGEELLRILLRHKNAEVAAITSRKSAGEPVSTVFPRFTGAPLVFCEPDVEAIASKCDAAILALPHGLATEYAIPLLNAGIKVFDISADFRLRSPEKYKEYYKADHPAPELLRKAVYGLPERYREQLRTADLVACAGCYPTSSILPTAPLLAAGLVSPKGIVVASCSGVTGAGRKVDLPYIFPECNESLKAYGVVGHRHLPEIEQEMAVAAGVPEMAINFIPHLAPMNRGINSTIVMDAMPGTTLEKIGEVYAQAYGSEQFVRILPPGRTSDTKYVFMTNTCEIGYNLDPHTNKVIVTSCIDNLTKGAAGQAVQCMNIRFGLDEAEGLL</sequence>
<comment type="function">
    <text evidence="5">Catalyzes the NADPH-dependent reduction of N-acetyl-5-glutamyl phosphate to yield N-acetyl-L-glutamate 5-semialdehyde.</text>
</comment>
<dbReference type="GO" id="GO:0006526">
    <property type="term" value="P:L-arginine biosynthetic process"/>
    <property type="evidence" value="ECO:0007669"/>
    <property type="project" value="UniProtKB-UniRule"/>
</dbReference>
<dbReference type="CDD" id="cd17895">
    <property type="entry name" value="AGPR_1_N"/>
    <property type="match status" value="1"/>
</dbReference>
<dbReference type="GO" id="GO:0051287">
    <property type="term" value="F:NAD binding"/>
    <property type="evidence" value="ECO:0007669"/>
    <property type="project" value="InterPro"/>
</dbReference>
<dbReference type="HAMAP" id="MF_00150">
    <property type="entry name" value="ArgC_type1"/>
    <property type="match status" value="1"/>
</dbReference>
<evidence type="ECO:0000256" key="2">
    <source>
        <dbReference type="ARBA" id="ARBA00022605"/>
    </source>
</evidence>
<dbReference type="GO" id="GO:0003942">
    <property type="term" value="F:N-acetyl-gamma-glutamyl-phosphate reductase activity"/>
    <property type="evidence" value="ECO:0007669"/>
    <property type="project" value="UniProtKB-UniRule"/>
</dbReference>
<dbReference type="UniPathway" id="UPA00068">
    <property type="reaction ID" value="UER00108"/>
</dbReference>
<gene>
    <name evidence="5" type="primary">argC</name>
    <name evidence="7" type="ORF">FYJ85_00225</name>
</gene>
<accession>A0A844FX76</accession>
<dbReference type="Gene3D" id="3.40.50.720">
    <property type="entry name" value="NAD(P)-binding Rossmann-like Domain"/>
    <property type="match status" value="1"/>
</dbReference>
<dbReference type="CDD" id="cd23934">
    <property type="entry name" value="AGPR_1_C"/>
    <property type="match status" value="1"/>
</dbReference>
<dbReference type="SUPFAM" id="SSF51735">
    <property type="entry name" value="NAD(P)-binding Rossmann-fold domains"/>
    <property type="match status" value="1"/>
</dbReference>
<keyword evidence="8" id="KW-1185">Reference proteome</keyword>
<keyword evidence="4 5" id="KW-0560">Oxidoreductase</keyword>
<dbReference type="InterPro" id="IPR050085">
    <property type="entry name" value="AGPR"/>
</dbReference>
<dbReference type="InterPro" id="IPR000534">
    <property type="entry name" value="Semialdehyde_DH_NAD-bd"/>
</dbReference>
<comment type="similarity">
    <text evidence="5">Belongs to the NAGSA dehydrogenase family. Type 1 subfamily.</text>
</comment>
<dbReference type="AlphaFoldDB" id="A0A844FX76"/>
<keyword evidence="1 5" id="KW-0055">Arginine biosynthesis</keyword>
<dbReference type="NCBIfam" id="TIGR01850">
    <property type="entry name" value="argC"/>
    <property type="match status" value="1"/>
</dbReference>
<evidence type="ECO:0000256" key="3">
    <source>
        <dbReference type="ARBA" id="ARBA00022857"/>
    </source>
</evidence>
<comment type="catalytic activity">
    <reaction evidence="5">
        <text>N-acetyl-L-glutamate 5-semialdehyde + phosphate + NADP(+) = N-acetyl-L-glutamyl 5-phosphate + NADPH + H(+)</text>
        <dbReference type="Rhea" id="RHEA:21588"/>
        <dbReference type="ChEBI" id="CHEBI:15378"/>
        <dbReference type="ChEBI" id="CHEBI:29123"/>
        <dbReference type="ChEBI" id="CHEBI:43474"/>
        <dbReference type="ChEBI" id="CHEBI:57783"/>
        <dbReference type="ChEBI" id="CHEBI:57936"/>
        <dbReference type="ChEBI" id="CHEBI:58349"/>
        <dbReference type="EC" id="1.2.1.38"/>
    </reaction>
</comment>
<dbReference type="EC" id="1.2.1.38" evidence="5"/>